<organism evidence="5 6">
    <name type="scientific">Ustilago bromivora</name>
    <dbReference type="NCBI Taxonomy" id="307758"/>
    <lineage>
        <taxon>Eukaryota</taxon>
        <taxon>Fungi</taxon>
        <taxon>Dikarya</taxon>
        <taxon>Basidiomycota</taxon>
        <taxon>Ustilaginomycotina</taxon>
        <taxon>Ustilaginomycetes</taxon>
        <taxon>Ustilaginales</taxon>
        <taxon>Ustilaginaceae</taxon>
        <taxon>Ustilago</taxon>
    </lineage>
</organism>
<feature type="compositionally biased region" description="Polar residues" evidence="4">
    <location>
        <begin position="23"/>
        <end position="38"/>
    </location>
</feature>
<dbReference type="Pfam" id="PF01491">
    <property type="entry name" value="Frataxin_Cyay"/>
    <property type="match status" value="1"/>
</dbReference>
<dbReference type="GO" id="GO:0008198">
    <property type="term" value="F:ferrous iron binding"/>
    <property type="evidence" value="ECO:0007669"/>
    <property type="project" value="TreeGrafter"/>
</dbReference>
<accession>A0A8H8QT38</accession>
<dbReference type="SUPFAM" id="SSF55387">
    <property type="entry name" value="Frataxin/Nqo15-like"/>
    <property type="match status" value="1"/>
</dbReference>
<feature type="compositionally biased region" description="Polar residues" evidence="4">
    <location>
        <begin position="1"/>
        <end position="10"/>
    </location>
</feature>
<dbReference type="GO" id="GO:0005739">
    <property type="term" value="C:mitochondrion"/>
    <property type="evidence" value="ECO:0007669"/>
    <property type="project" value="TreeGrafter"/>
</dbReference>
<keyword evidence="3" id="KW-0408">Iron</keyword>
<dbReference type="Proteomes" id="UP000658997">
    <property type="component" value="Unassembled WGS sequence"/>
</dbReference>
<evidence type="ECO:0000313" key="6">
    <source>
        <dbReference type="Proteomes" id="UP000658997"/>
    </source>
</evidence>
<dbReference type="AlphaFoldDB" id="A0A8H8QT38"/>
<dbReference type="PANTHER" id="PTHR16821">
    <property type="entry name" value="FRATAXIN"/>
    <property type="match status" value="1"/>
</dbReference>
<keyword evidence="6" id="KW-1185">Reference proteome</keyword>
<feature type="region of interest" description="Disordered" evidence="4">
    <location>
        <begin position="1"/>
        <end position="38"/>
    </location>
</feature>
<dbReference type="GO" id="GO:0034986">
    <property type="term" value="F:iron chaperone activity"/>
    <property type="evidence" value="ECO:0007669"/>
    <property type="project" value="TreeGrafter"/>
</dbReference>
<evidence type="ECO:0000256" key="2">
    <source>
        <dbReference type="ARBA" id="ARBA00022496"/>
    </source>
</evidence>
<evidence type="ECO:0000256" key="4">
    <source>
        <dbReference type="SAM" id="MobiDB-lite"/>
    </source>
</evidence>
<evidence type="ECO:0000256" key="1">
    <source>
        <dbReference type="ARBA" id="ARBA00008183"/>
    </source>
</evidence>
<dbReference type="InterPro" id="IPR036524">
    <property type="entry name" value="Frataxin/CyaY_sf"/>
</dbReference>
<dbReference type="GO" id="GO:0006826">
    <property type="term" value="P:iron ion transport"/>
    <property type="evidence" value="ECO:0007669"/>
    <property type="project" value="UniProtKB-KW"/>
</dbReference>
<reference evidence="5" key="1">
    <citation type="submission" date="2018-08" db="EMBL/GenBank/DDBJ databases">
        <authorList>
            <person name="Guldener U."/>
        </authorList>
    </citation>
    <scope>NUCLEOTIDE SEQUENCE</scope>
    <source>
        <strain evidence="5">UB2</strain>
    </source>
</reference>
<dbReference type="EMBL" id="ULHB01000196">
    <property type="protein sequence ID" value="SYW85040.1"/>
    <property type="molecule type" value="Genomic_DNA"/>
</dbReference>
<dbReference type="GO" id="GO:0051537">
    <property type="term" value="F:2 iron, 2 sulfur cluster binding"/>
    <property type="evidence" value="ECO:0007669"/>
    <property type="project" value="TreeGrafter"/>
</dbReference>
<evidence type="ECO:0000313" key="5">
    <source>
        <dbReference type="EMBL" id="SYW85040.1"/>
    </source>
</evidence>
<dbReference type="SMART" id="SM01219">
    <property type="entry name" value="Frataxin_Cyay"/>
    <property type="match status" value="1"/>
</dbReference>
<dbReference type="PROSITE" id="PS50810">
    <property type="entry name" value="FRATAXIN_2"/>
    <property type="match status" value="1"/>
</dbReference>
<protein>
    <submittedName>
        <fullName evidence="5">Related to YFH1 - mitochondrial matrix iron chaperone</fullName>
    </submittedName>
</protein>
<gene>
    <name evidence="5" type="ORF">UBRO2_05679</name>
</gene>
<comment type="caution">
    <text evidence="5">The sequence shown here is derived from an EMBL/GenBank/DDBJ whole genome shotgun (WGS) entry which is preliminary data.</text>
</comment>
<keyword evidence="2" id="KW-0410">Iron transport</keyword>
<dbReference type="PANTHER" id="PTHR16821:SF2">
    <property type="entry name" value="FRATAXIN, MITOCHONDRIAL"/>
    <property type="match status" value="1"/>
</dbReference>
<keyword evidence="2" id="KW-0813">Transport</keyword>
<comment type="similarity">
    <text evidence="1">Belongs to the frataxin family.</text>
</comment>
<dbReference type="GO" id="GO:0006879">
    <property type="term" value="P:intracellular iron ion homeostasis"/>
    <property type="evidence" value="ECO:0007669"/>
    <property type="project" value="TreeGrafter"/>
</dbReference>
<dbReference type="GO" id="GO:0008199">
    <property type="term" value="F:ferric iron binding"/>
    <property type="evidence" value="ECO:0007669"/>
    <property type="project" value="InterPro"/>
</dbReference>
<name>A0A8H8QT38_9BASI</name>
<sequence length="241" mass="26516">MLRTTTQRGLLQSAAARSIPARSLTSTQKVQSRQSPSILTKLSAAPTRSFSVSRSVAHPTAKYTASPLADSEYHKLSNHVLDSLTETLETVLEEADIETLEEQARAQNKAATRGSSASEWDIEFWRNELAMWSARYLGHQQAASEQADLAVKSKEVRIKAGALPTDHHNSSAIGFDADADKPSSFLFPATGFSGPKRFDYDADSKAWFCLKEGETSTLHELLQNELSEVFDAEVEVLLQDD</sequence>
<evidence type="ECO:0000256" key="3">
    <source>
        <dbReference type="ARBA" id="ARBA00023004"/>
    </source>
</evidence>
<keyword evidence="2" id="KW-0406">Ion transport</keyword>
<proteinExistence type="inferred from homology"/>
<dbReference type="Gene3D" id="3.30.920.10">
    <property type="entry name" value="Frataxin/CyaY"/>
    <property type="match status" value="1"/>
</dbReference>
<dbReference type="GO" id="GO:0004322">
    <property type="term" value="F:ferroxidase activity"/>
    <property type="evidence" value="ECO:0007669"/>
    <property type="project" value="TreeGrafter"/>
</dbReference>
<dbReference type="GO" id="GO:0016226">
    <property type="term" value="P:iron-sulfur cluster assembly"/>
    <property type="evidence" value="ECO:0007669"/>
    <property type="project" value="InterPro"/>
</dbReference>
<dbReference type="InterPro" id="IPR002908">
    <property type="entry name" value="Frataxin/CyaY"/>
</dbReference>